<evidence type="ECO:0000259" key="8">
    <source>
        <dbReference type="PROSITE" id="PS50811"/>
    </source>
</evidence>
<feature type="compositionally biased region" description="Polar residues" evidence="7">
    <location>
        <begin position="243"/>
        <end position="262"/>
    </location>
</feature>
<dbReference type="GO" id="GO:0003700">
    <property type="term" value="F:DNA-binding transcription factor activity"/>
    <property type="evidence" value="ECO:0007669"/>
    <property type="project" value="InterPro"/>
</dbReference>
<feature type="region of interest" description="Disordered" evidence="7">
    <location>
        <begin position="275"/>
        <end position="306"/>
    </location>
</feature>
<evidence type="ECO:0000256" key="7">
    <source>
        <dbReference type="SAM" id="MobiDB-lite"/>
    </source>
</evidence>
<dbReference type="EMBL" id="BSYO01000017">
    <property type="protein sequence ID" value="GMH17275.1"/>
    <property type="molecule type" value="Genomic_DNA"/>
</dbReference>
<reference evidence="9" key="1">
    <citation type="submission" date="2023-05" db="EMBL/GenBank/DDBJ databases">
        <title>Nepenthes gracilis genome sequencing.</title>
        <authorList>
            <person name="Fukushima K."/>
        </authorList>
    </citation>
    <scope>NUCLEOTIDE SEQUENCE</scope>
    <source>
        <strain evidence="9">SING2019-196</strain>
    </source>
</reference>
<dbReference type="InterPro" id="IPR044810">
    <property type="entry name" value="WRKY_plant"/>
</dbReference>
<proteinExistence type="inferred from homology"/>
<feature type="region of interest" description="Disordered" evidence="7">
    <location>
        <begin position="237"/>
        <end position="262"/>
    </location>
</feature>
<organism evidence="9 10">
    <name type="scientific">Nepenthes gracilis</name>
    <name type="common">Slender pitcher plant</name>
    <dbReference type="NCBI Taxonomy" id="150966"/>
    <lineage>
        <taxon>Eukaryota</taxon>
        <taxon>Viridiplantae</taxon>
        <taxon>Streptophyta</taxon>
        <taxon>Embryophyta</taxon>
        <taxon>Tracheophyta</taxon>
        <taxon>Spermatophyta</taxon>
        <taxon>Magnoliopsida</taxon>
        <taxon>eudicotyledons</taxon>
        <taxon>Gunneridae</taxon>
        <taxon>Pentapetalae</taxon>
        <taxon>Caryophyllales</taxon>
        <taxon>Nepenthaceae</taxon>
        <taxon>Nepenthes</taxon>
    </lineage>
</organism>
<keyword evidence="4" id="KW-0804">Transcription</keyword>
<dbReference type="FunFam" id="2.20.25.80:FF:000007">
    <property type="entry name" value="WRKY transcription factor 22"/>
    <property type="match status" value="1"/>
</dbReference>
<comment type="caution">
    <text evidence="9">The sequence shown here is derived from an EMBL/GenBank/DDBJ whole genome shotgun (WGS) entry which is preliminary data.</text>
</comment>
<evidence type="ECO:0000313" key="10">
    <source>
        <dbReference type="Proteomes" id="UP001279734"/>
    </source>
</evidence>
<dbReference type="GO" id="GO:0000976">
    <property type="term" value="F:transcription cis-regulatory region binding"/>
    <property type="evidence" value="ECO:0007669"/>
    <property type="project" value="TreeGrafter"/>
</dbReference>
<protein>
    <recommendedName>
        <fullName evidence="8">WRKY domain-containing protein</fullName>
    </recommendedName>
</protein>
<evidence type="ECO:0000313" key="9">
    <source>
        <dbReference type="EMBL" id="GMH17275.1"/>
    </source>
</evidence>
<sequence>MEPDWDLQAVVRGCTTSSAAAATSLAAADLGLDHPCFSSFGCEEIGSSFRFSDAFGTISNNSNSGVDELLDLYKPFCPNLRTLCPRNDLVSTGLSSVVAGFREKLQQTQQSLLPRQQPQELTQSQVIFGTSSSLISAIGLNRQSQTTTPNSASTTTQNQRSKKRKNLQKKVYHVPAEGLSSDKWAWRKYGQKPIKGSPYPRGYYRCSSSKGCSARKQVERNSSDPKMFIVTYTAEHNHPMPTHRNSLAGSTRQKPFTNQPTTAVGDAVATTITSPISGSSTTVQPSCSSPTDNLSPMTEKSESKTEYDDLMKDGDENEMGLSDVALNDDFFVGFEGLDDDTEDCFSTQFQASMEFPWLANSSGTATAAGGS</sequence>
<keyword evidence="2" id="KW-0805">Transcription regulation</keyword>
<dbReference type="PROSITE" id="PS50811">
    <property type="entry name" value="WRKY"/>
    <property type="match status" value="1"/>
</dbReference>
<gene>
    <name evidence="9" type="ORF">Nepgr_019116</name>
</gene>
<dbReference type="GO" id="GO:0005634">
    <property type="term" value="C:nucleus"/>
    <property type="evidence" value="ECO:0007669"/>
    <property type="project" value="UniProtKB-SubCell"/>
</dbReference>
<feature type="compositionally biased region" description="Low complexity" evidence="7">
    <location>
        <begin position="143"/>
        <end position="159"/>
    </location>
</feature>
<dbReference type="PANTHER" id="PTHR32096">
    <property type="entry name" value="WRKY TRANSCRIPTION FACTOR 30-RELATED-RELATED"/>
    <property type="match status" value="1"/>
</dbReference>
<feature type="domain" description="WRKY" evidence="8">
    <location>
        <begin position="175"/>
        <end position="241"/>
    </location>
</feature>
<accession>A0AAD3SUM4</accession>
<keyword evidence="3" id="KW-0238">DNA-binding</keyword>
<evidence type="ECO:0000256" key="6">
    <source>
        <dbReference type="ARBA" id="ARBA00060761"/>
    </source>
</evidence>
<comment type="subcellular location">
    <subcellularLocation>
        <location evidence="1">Nucleus</location>
    </subcellularLocation>
</comment>
<evidence type="ECO:0000256" key="4">
    <source>
        <dbReference type="ARBA" id="ARBA00023163"/>
    </source>
</evidence>
<comment type="similarity">
    <text evidence="6">Belongs to the WRKY group II-e family.</text>
</comment>
<feature type="compositionally biased region" description="Basic residues" evidence="7">
    <location>
        <begin position="160"/>
        <end position="169"/>
    </location>
</feature>
<dbReference type="AlphaFoldDB" id="A0AAD3SUM4"/>
<evidence type="ECO:0000256" key="1">
    <source>
        <dbReference type="ARBA" id="ARBA00004123"/>
    </source>
</evidence>
<dbReference type="SUPFAM" id="SSF118290">
    <property type="entry name" value="WRKY DNA-binding domain"/>
    <property type="match status" value="1"/>
</dbReference>
<dbReference type="InterPro" id="IPR003657">
    <property type="entry name" value="WRKY_dom"/>
</dbReference>
<dbReference type="PANTHER" id="PTHR32096:SF61">
    <property type="entry name" value="WRKY TRANSCRIPTION FACTOR 22"/>
    <property type="match status" value="1"/>
</dbReference>
<evidence type="ECO:0000256" key="2">
    <source>
        <dbReference type="ARBA" id="ARBA00023015"/>
    </source>
</evidence>
<dbReference type="SMART" id="SM00774">
    <property type="entry name" value="WRKY"/>
    <property type="match status" value="1"/>
</dbReference>
<evidence type="ECO:0000256" key="3">
    <source>
        <dbReference type="ARBA" id="ARBA00023125"/>
    </source>
</evidence>
<dbReference type="Pfam" id="PF03106">
    <property type="entry name" value="WRKY"/>
    <property type="match status" value="1"/>
</dbReference>
<dbReference type="Gene3D" id="2.20.25.80">
    <property type="entry name" value="WRKY domain"/>
    <property type="match status" value="1"/>
</dbReference>
<dbReference type="Proteomes" id="UP001279734">
    <property type="component" value="Unassembled WGS sequence"/>
</dbReference>
<dbReference type="InterPro" id="IPR036576">
    <property type="entry name" value="WRKY_dom_sf"/>
</dbReference>
<keyword evidence="10" id="KW-1185">Reference proteome</keyword>
<feature type="region of interest" description="Disordered" evidence="7">
    <location>
        <begin position="141"/>
        <end position="169"/>
    </location>
</feature>
<keyword evidence="5" id="KW-0539">Nucleus</keyword>
<evidence type="ECO:0000256" key="5">
    <source>
        <dbReference type="ARBA" id="ARBA00023242"/>
    </source>
</evidence>
<name>A0AAD3SUM4_NEPGR</name>
<feature type="compositionally biased region" description="Polar residues" evidence="7">
    <location>
        <begin position="283"/>
        <end position="298"/>
    </location>
</feature>